<dbReference type="InterPro" id="IPR001365">
    <property type="entry name" value="A_deaminase_dom"/>
</dbReference>
<dbReference type="PANTHER" id="PTHR43114">
    <property type="entry name" value="ADENINE DEAMINASE"/>
    <property type="match status" value="1"/>
</dbReference>
<dbReference type="EMBL" id="BAABFC010000001">
    <property type="protein sequence ID" value="GAA4493008.1"/>
    <property type="molecule type" value="Genomic_DNA"/>
</dbReference>
<feature type="binding site" evidence="5">
    <location>
        <position position="276"/>
    </location>
    <ligand>
        <name>substrate</name>
    </ligand>
</feature>
<feature type="binding site" evidence="5">
    <location>
        <position position="194"/>
    </location>
    <ligand>
        <name>Zn(2+)</name>
        <dbReference type="ChEBI" id="CHEBI:29105"/>
        <note>catalytic</note>
    </ligand>
</feature>
<feature type="domain" description="Adenosine deaminase" evidence="6">
    <location>
        <begin position="9"/>
        <end position="327"/>
    </location>
</feature>
<evidence type="ECO:0000256" key="5">
    <source>
        <dbReference type="HAMAP-Rule" id="MF_01962"/>
    </source>
</evidence>
<keyword evidence="1 5" id="KW-0479">Metal-binding</keyword>
<dbReference type="HAMAP" id="MF_01962">
    <property type="entry name" value="Adenine_deaminase"/>
    <property type="match status" value="1"/>
</dbReference>
<dbReference type="PANTHER" id="PTHR43114:SF6">
    <property type="entry name" value="ADENINE DEAMINASE"/>
    <property type="match status" value="1"/>
</dbReference>
<protein>
    <recommendedName>
        <fullName evidence="5">Adenine deaminase</fullName>
        <shortName evidence="5">ADE</shortName>
        <ecNumber evidence="5">3.5.4.2</ecNumber>
    </recommendedName>
    <alternativeName>
        <fullName evidence="5">Adenine aminohydrolase</fullName>
        <shortName evidence="5">AAH</shortName>
    </alternativeName>
</protein>
<dbReference type="Proteomes" id="UP001501321">
    <property type="component" value="Unassembled WGS sequence"/>
</dbReference>
<organism evidence="7 8">
    <name type="scientific">Pseudaeromonas paramecii</name>
    <dbReference type="NCBI Taxonomy" id="2138166"/>
    <lineage>
        <taxon>Bacteria</taxon>
        <taxon>Pseudomonadati</taxon>
        <taxon>Pseudomonadota</taxon>
        <taxon>Gammaproteobacteria</taxon>
        <taxon>Aeromonadales</taxon>
        <taxon>Aeromonadaceae</taxon>
        <taxon>Pseudaeromonas</taxon>
    </lineage>
</organism>
<sequence>MKQFIAALPKVELHLHIEGTLEPELMFALAERNGIKLPYADVAALRAAYDFHNLQSFLDLYYQGAAVLQTEQDFFDLTWAYLSRCQAQHVVHTELFFDPQTHLSRGIEMGTVIRGISRALDQAQTQWGISSCLILCFLRHLSQEDALATLEAALPYLDKIQGVGLDSSELGNPPSKFSEVFARASALGLKAVAHAGEEGPASYIWEALDQLKVCRIDHGVRSVDDPRLIARLAEEQIPLTVCPLSNTRLKVFDKMADHNLLQLLDQDVCVTVNSDDPAYFGGYLQENFEALARDLKASREQLRQLALNGVQASWLPVSRKKTLIAEILMLP</sequence>
<dbReference type="SUPFAM" id="SSF51556">
    <property type="entry name" value="Metallo-dependent hydrolases"/>
    <property type="match status" value="1"/>
</dbReference>
<proteinExistence type="inferred from homology"/>
<dbReference type="InterPro" id="IPR032466">
    <property type="entry name" value="Metal_Hydrolase"/>
</dbReference>
<keyword evidence="3 5" id="KW-0862">Zinc</keyword>
<name>A0ABP8PV99_9GAMM</name>
<dbReference type="NCBIfam" id="TIGR01430">
    <property type="entry name" value="aden_deam"/>
    <property type="match status" value="1"/>
</dbReference>
<feature type="binding site" evidence="5">
    <location>
        <position position="16"/>
    </location>
    <ligand>
        <name>Zn(2+)</name>
        <dbReference type="ChEBI" id="CHEBI:29105"/>
        <note>catalytic</note>
    </ligand>
</feature>
<accession>A0ABP8PV99</accession>
<comment type="caution">
    <text evidence="7">The sequence shown here is derived from an EMBL/GenBank/DDBJ whole genome shotgun (WGS) entry which is preliminary data.</text>
</comment>
<dbReference type="InterPro" id="IPR006330">
    <property type="entry name" value="Ado/ade_deaminase"/>
</dbReference>
<evidence type="ECO:0000313" key="8">
    <source>
        <dbReference type="Proteomes" id="UP001501321"/>
    </source>
</evidence>
<dbReference type="Gene3D" id="3.20.20.140">
    <property type="entry name" value="Metal-dependent hydrolases"/>
    <property type="match status" value="1"/>
</dbReference>
<evidence type="ECO:0000313" key="7">
    <source>
        <dbReference type="EMBL" id="GAA4493008.1"/>
    </source>
</evidence>
<feature type="binding site" evidence="5">
    <location>
        <position position="275"/>
    </location>
    <ligand>
        <name>Zn(2+)</name>
        <dbReference type="ChEBI" id="CHEBI:29105"/>
        <note>catalytic</note>
    </ligand>
</feature>
<keyword evidence="2 5" id="KW-0378">Hydrolase</keyword>
<reference evidence="8" key="1">
    <citation type="journal article" date="2019" name="Int. J. Syst. Evol. Microbiol.">
        <title>The Global Catalogue of Microorganisms (GCM) 10K type strain sequencing project: providing services to taxonomists for standard genome sequencing and annotation.</title>
        <authorList>
            <consortium name="The Broad Institute Genomics Platform"/>
            <consortium name="The Broad Institute Genome Sequencing Center for Infectious Disease"/>
            <person name="Wu L."/>
            <person name="Ma J."/>
        </authorList>
    </citation>
    <scope>NUCLEOTIDE SEQUENCE [LARGE SCALE GENOMIC DNA]</scope>
    <source>
        <strain evidence="8">JCM 32226</strain>
    </source>
</reference>
<keyword evidence="4 5" id="KW-0546">Nucleotide metabolism</keyword>
<evidence type="ECO:0000256" key="3">
    <source>
        <dbReference type="ARBA" id="ARBA00022833"/>
    </source>
</evidence>
<comment type="function">
    <text evidence="5">Catalyzes the hydrolytic deamination of adenine to hypoxanthine. Plays an important role in the purine salvage pathway and in nitrogen catabolism.</text>
</comment>
<keyword evidence="8" id="KW-1185">Reference proteome</keyword>
<gene>
    <name evidence="7" type="ORF">GCM10023095_02510</name>
</gene>
<dbReference type="EC" id="3.5.4.2" evidence="5"/>
<comment type="similarity">
    <text evidence="5">Belongs to the metallo-dependent hydrolases superfamily. Adenosine and AMP deaminases family. Adenine deaminase type 2 subfamily.</text>
</comment>
<evidence type="ECO:0000256" key="1">
    <source>
        <dbReference type="ARBA" id="ARBA00022723"/>
    </source>
</evidence>
<evidence type="ECO:0000259" key="6">
    <source>
        <dbReference type="Pfam" id="PF00962"/>
    </source>
</evidence>
<evidence type="ECO:0000256" key="2">
    <source>
        <dbReference type="ARBA" id="ARBA00022801"/>
    </source>
</evidence>
<comment type="catalytic activity">
    <reaction evidence="5">
        <text>adenine + H2O + H(+) = hypoxanthine + NH4(+)</text>
        <dbReference type="Rhea" id="RHEA:23688"/>
        <dbReference type="ChEBI" id="CHEBI:15377"/>
        <dbReference type="ChEBI" id="CHEBI:15378"/>
        <dbReference type="ChEBI" id="CHEBI:16708"/>
        <dbReference type="ChEBI" id="CHEBI:17368"/>
        <dbReference type="ChEBI" id="CHEBI:28938"/>
        <dbReference type="EC" id="3.5.4.2"/>
    </reaction>
</comment>
<comment type="cofactor">
    <cofactor evidence="5">
        <name>Zn(2+)</name>
        <dbReference type="ChEBI" id="CHEBI:29105"/>
    </cofactor>
    <text evidence="5">Binds 1 zinc ion per subunit.</text>
</comment>
<dbReference type="RefSeq" id="WP_345009257.1">
    <property type="nucleotide sequence ID" value="NZ_BAABFC010000001.1"/>
</dbReference>
<feature type="site" description="Important for catalytic activity" evidence="5">
    <location>
        <position position="218"/>
    </location>
</feature>
<dbReference type="NCBIfam" id="NF006850">
    <property type="entry name" value="PRK09358.1-6"/>
    <property type="match status" value="1"/>
</dbReference>
<feature type="active site" description="Proton donor" evidence="5">
    <location>
        <position position="197"/>
    </location>
</feature>
<feature type="binding site" evidence="5">
    <location>
        <position position="14"/>
    </location>
    <ligand>
        <name>Zn(2+)</name>
        <dbReference type="ChEBI" id="CHEBI:29105"/>
        <note>catalytic</note>
    </ligand>
</feature>
<dbReference type="InterPro" id="IPR028892">
    <property type="entry name" value="ADE"/>
</dbReference>
<evidence type="ECO:0000256" key="4">
    <source>
        <dbReference type="ARBA" id="ARBA00023080"/>
    </source>
</evidence>
<dbReference type="Pfam" id="PF00962">
    <property type="entry name" value="A_deaminase"/>
    <property type="match status" value="1"/>
</dbReference>
<dbReference type="CDD" id="cd01320">
    <property type="entry name" value="ADA"/>
    <property type="match status" value="1"/>
</dbReference>